<sequence length="69" mass="7454">MGVLTFTEEVASSLPAGKLYKGFFLDIDTILPKILPDFIKSIEIEGDGGVGTIKNVTLAAVNKLFLQRV</sequence>
<comment type="similarity">
    <text evidence="1">Belongs to the BetVI family.</text>
</comment>
<dbReference type="GO" id="GO:0010427">
    <property type="term" value="F:abscisic acid binding"/>
    <property type="evidence" value="ECO:0007669"/>
    <property type="project" value="InterPro"/>
</dbReference>
<reference evidence="2" key="1">
    <citation type="journal article" date="2016" name="Nat. Genet.">
        <title>A high-quality carrot genome assembly provides new insights into carotenoid accumulation and asterid genome evolution.</title>
        <authorList>
            <person name="Iorizzo M."/>
            <person name="Ellison S."/>
            <person name="Senalik D."/>
            <person name="Zeng P."/>
            <person name="Satapoomin P."/>
            <person name="Huang J."/>
            <person name="Bowman M."/>
            <person name="Iovene M."/>
            <person name="Sanseverino W."/>
            <person name="Cavagnaro P."/>
            <person name="Yildiz M."/>
            <person name="Macko-Podgorni A."/>
            <person name="Moranska E."/>
            <person name="Grzebelus E."/>
            <person name="Grzebelus D."/>
            <person name="Ashrafi H."/>
            <person name="Zheng Z."/>
            <person name="Cheng S."/>
            <person name="Spooner D."/>
            <person name="Van Deynze A."/>
            <person name="Simon P."/>
        </authorList>
    </citation>
    <scope>NUCLEOTIDE SEQUENCE [LARGE SCALE GENOMIC DNA]</scope>
    <source>
        <tissue evidence="2">Leaf</tissue>
    </source>
</reference>
<dbReference type="InterPro" id="IPR024949">
    <property type="entry name" value="Bet_v_I_allergen"/>
</dbReference>
<dbReference type="SUPFAM" id="SSF55961">
    <property type="entry name" value="Bet v1-like"/>
    <property type="match status" value="1"/>
</dbReference>
<dbReference type="GO" id="GO:0005634">
    <property type="term" value="C:nucleus"/>
    <property type="evidence" value="ECO:0007669"/>
    <property type="project" value="TreeGrafter"/>
</dbReference>
<dbReference type="Gramene" id="KZM86176">
    <property type="protein sequence ID" value="KZM86176"/>
    <property type="gene ID" value="DCAR_023310"/>
</dbReference>
<dbReference type="AlphaFoldDB" id="A0A164SJ82"/>
<dbReference type="InterPro" id="IPR050279">
    <property type="entry name" value="Plant_def-hormone_signal"/>
</dbReference>
<evidence type="ECO:0008006" key="3">
    <source>
        <dbReference type="Google" id="ProtNLM"/>
    </source>
</evidence>
<gene>
    <name evidence="2" type="ORF">DCAR_023310</name>
</gene>
<dbReference type="PANTHER" id="PTHR31213">
    <property type="entry name" value="OS08G0374000 PROTEIN-RELATED"/>
    <property type="match status" value="1"/>
</dbReference>
<dbReference type="GO" id="GO:0038023">
    <property type="term" value="F:signaling receptor activity"/>
    <property type="evidence" value="ECO:0007669"/>
    <property type="project" value="InterPro"/>
</dbReference>
<dbReference type="EMBL" id="LNRQ01000007">
    <property type="protein sequence ID" value="KZM86176.1"/>
    <property type="molecule type" value="Genomic_DNA"/>
</dbReference>
<dbReference type="PANTHER" id="PTHR31213:SF55">
    <property type="entry name" value="STRESS-INDUCED PROTEIN SAM22"/>
    <property type="match status" value="1"/>
</dbReference>
<name>A0A164SJ82_DAUCS</name>
<organism evidence="2">
    <name type="scientific">Daucus carota subsp. sativus</name>
    <name type="common">Carrot</name>
    <dbReference type="NCBI Taxonomy" id="79200"/>
    <lineage>
        <taxon>Eukaryota</taxon>
        <taxon>Viridiplantae</taxon>
        <taxon>Streptophyta</taxon>
        <taxon>Embryophyta</taxon>
        <taxon>Tracheophyta</taxon>
        <taxon>Spermatophyta</taxon>
        <taxon>Magnoliopsida</taxon>
        <taxon>eudicotyledons</taxon>
        <taxon>Gunneridae</taxon>
        <taxon>Pentapetalae</taxon>
        <taxon>asterids</taxon>
        <taxon>campanulids</taxon>
        <taxon>Apiales</taxon>
        <taxon>Apiaceae</taxon>
        <taxon>Apioideae</taxon>
        <taxon>Scandiceae</taxon>
        <taxon>Daucinae</taxon>
        <taxon>Daucus</taxon>
        <taxon>Daucus sect. Daucus</taxon>
    </lineage>
</organism>
<comment type="caution">
    <text evidence="2">The sequence shown here is derived from an EMBL/GenBank/DDBJ whole genome shotgun (WGS) entry which is preliminary data.</text>
</comment>
<dbReference type="GO" id="GO:0009738">
    <property type="term" value="P:abscisic acid-activated signaling pathway"/>
    <property type="evidence" value="ECO:0007669"/>
    <property type="project" value="InterPro"/>
</dbReference>
<dbReference type="InterPro" id="IPR023393">
    <property type="entry name" value="START-like_dom_sf"/>
</dbReference>
<evidence type="ECO:0000256" key="1">
    <source>
        <dbReference type="ARBA" id="ARBA00009744"/>
    </source>
</evidence>
<dbReference type="GO" id="GO:0005737">
    <property type="term" value="C:cytoplasm"/>
    <property type="evidence" value="ECO:0007669"/>
    <property type="project" value="TreeGrafter"/>
</dbReference>
<dbReference type="GO" id="GO:0004864">
    <property type="term" value="F:protein phosphatase inhibitor activity"/>
    <property type="evidence" value="ECO:0007669"/>
    <property type="project" value="InterPro"/>
</dbReference>
<protein>
    <recommendedName>
        <fullName evidence="3">Bet v I/Major latex protein domain-containing protein</fullName>
    </recommendedName>
</protein>
<accession>A0A164SJ82</accession>
<proteinExistence type="inferred from homology"/>
<evidence type="ECO:0000313" key="2">
    <source>
        <dbReference type="EMBL" id="KZM86176.1"/>
    </source>
</evidence>
<dbReference type="Gene3D" id="3.30.530.20">
    <property type="match status" value="1"/>
</dbReference>
<dbReference type="PRINTS" id="PR00634">
    <property type="entry name" value="BETALLERGEN"/>
</dbReference>